<organism evidence="14 15">
    <name type="scientific">Flavobacterium swingsii</name>
    <dbReference type="NCBI Taxonomy" id="498292"/>
    <lineage>
        <taxon>Bacteria</taxon>
        <taxon>Pseudomonadati</taxon>
        <taxon>Bacteroidota</taxon>
        <taxon>Flavobacteriia</taxon>
        <taxon>Flavobacteriales</taxon>
        <taxon>Flavobacteriaceae</taxon>
        <taxon>Flavobacterium</taxon>
    </lineage>
</organism>
<feature type="domain" description="Thioredoxin" evidence="13">
    <location>
        <begin position="32"/>
        <end position="199"/>
    </location>
</feature>
<comment type="catalytic activity">
    <reaction evidence="11">
        <text>a hydroperoxide + [thioredoxin]-dithiol = an alcohol + [thioredoxin]-disulfide + H2O</text>
        <dbReference type="Rhea" id="RHEA:62620"/>
        <dbReference type="Rhea" id="RHEA-COMP:10698"/>
        <dbReference type="Rhea" id="RHEA-COMP:10700"/>
        <dbReference type="ChEBI" id="CHEBI:15377"/>
        <dbReference type="ChEBI" id="CHEBI:29950"/>
        <dbReference type="ChEBI" id="CHEBI:30879"/>
        <dbReference type="ChEBI" id="CHEBI:35924"/>
        <dbReference type="ChEBI" id="CHEBI:50058"/>
        <dbReference type="EC" id="1.11.1.24"/>
    </reaction>
</comment>
<dbReference type="InterPro" id="IPR050924">
    <property type="entry name" value="Peroxiredoxin_BCP/PrxQ"/>
</dbReference>
<dbReference type="EMBL" id="FOJT01000006">
    <property type="protein sequence ID" value="SFB26459.1"/>
    <property type="molecule type" value="Genomic_DNA"/>
</dbReference>
<dbReference type="GO" id="GO:0045454">
    <property type="term" value="P:cell redox homeostasis"/>
    <property type="evidence" value="ECO:0007669"/>
    <property type="project" value="TreeGrafter"/>
</dbReference>
<protein>
    <recommendedName>
        <fullName evidence="2">thioredoxin-dependent peroxiredoxin</fullName>
        <ecNumber evidence="2">1.11.1.24</ecNumber>
    </recommendedName>
    <alternativeName>
        <fullName evidence="8">Thioredoxin peroxidase</fullName>
    </alternativeName>
    <alternativeName>
        <fullName evidence="10">Thioredoxin-dependent peroxiredoxin Bcp</fullName>
    </alternativeName>
</protein>
<evidence type="ECO:0000256" key="7">
    <source>
        <dbReference type="ARBA" id="ARBA00023284"/>
    </source>
</evidence>
<accession>A0A1I0ZKZ9</accession>
<keyword evidence="4" id="KW-0049">Antioxidant</keyword>
<evidence type="ECO:0000256" key="11">
    <source>
        <dbReference type="ARBA" id="ARBA00049091"/>
    </source>
</evidence>
<dbReference type="GO" id="GO:0005737">
    <property type="term" value="C:cytoplasm"/>
    <property type="evidence" value="ECO:0007669"/>
    <property type="project" value="TreeGrafter"/>
</dbReference>
<keyword evidence="3" id="KW-0575">Peroxidase</keyword>
<evidence type="ECO:0000256" key="5">
    <source>
        <dbReference type="ARBA" id="ARBA00023002"/>
    </source>
</evidence>
<keyword evidence="7" id="KW-0676">Redox-active center</keyword>
<keyword evidence="15" id="KW-1185">Reference proteome</keyword>
<dbReference type="GO" id="GO:0008379">
    <property type="term" value="F:thioredoxin peroxidase activity"/>
    <property type="evidence" value="ECO:0007669"/>
    <property type="project" value="TreeGrafter"/>
</dbReference>
<evidence type="ECO:0000256" key="1">
    <source>
        <dbReference type="ARBA" id="ARBA00003330"/>
    </source>
</evidence>
<gene>
    <name evidence="14" type="ORF">SAMN05660845_2281</name>
</gene>
<evidence type="ECO:0000256" key="3">
    <source>
        <dbReference type="ARBA" id="ARBA00022559"/>
    </source>
</evidence>
<proteinExistence type="inferred from homology"/>
<dbReference type="InterPro" id="IPR013766">
    <property type="entry name" value="Thioredoxin_domain"/>
</dbReference>
<dbReference type="InterPro" id="IPR036249">
    <property type="entry name" value="Thioredoxin-like_sf"/>
</dbReference>
<dbReference type="SUPFAM" id="SSF52833">
    <property type="entry name" value="Thioredoxin-like"/>
    <property type="match status" value="1"/>
</dbReference>
<evidence type="ECO:0000256" key="4">
    <source>
        <dbReference type="ARBA" id="ARBA00022862"/>
    </source>
</evidence>
<dbReference type="STRING" id="498292.SAMN05660845_2281"/>
<dbReference type="RefSeq" id="WP_091477310.1">
    <property type="nucleotide sequence ID" value="NZ_FOJT01000006.1"/>
</dbReference>
<evidence type="ECO:0000256" key="6">
    <source>
        <dbReference type="ARBA" id="ARBA00023157"/>
    </source>
</evidence>
<evidence type="ECO:0000313" key="14">
    <source>
        <dbReference type="EMBL" id="SFB26459.1"/>
    </source>
</evidence>
<feature type="signal peptide" evidence="12">
    <location>
        <begin position="1"/>
        <end position="18"/>
    </location>
</feature>
<dbReference type="OrthoDB" id="9809746at2"/>
<dbReference type="PANTHER" id="PTHR42801">
    <property type="entry name" value="THIOREDOXIN-DEPENDENT PEROXIDE REDUCTASE"/>
    <property type="match status" value="1"/>
</dbReference>
<evidence type="ECO:0000256" key="8">
    <source>
        <dbReference type="ARBA" id="ARBA00032824"/>
    </source>
</evidence>
<keyword evidence="6" id="KW-1015">Disulfide bond</keyword>
<dbReference type="Pfam" id="PF00578">
    <property type="entry name" value="AhpC-TSA"/>
    <property type="match status" value="1"/>
</dbReference>
<dbReference type="PANTHER" id="PTHR42801:SF7">
    <property type="entry name" value="SLL1159 PROTEIN"/>
    <property type="match status" value="1"/>
</dbReference>
<feature type="chain" id="PRO_5011600356" description="thioredoxin-dependent peroxiredoxin" evidence="12">
    <location>
        <begin position="19"/>
        <end position="199"/>
    </location>
</feature>
<dbReference type="CDD" id="cd02970">
    <property type="entry name" value="PRX_like2"/>
    <property type="match status" value="1"/>
</dbReference>
<dbReference type="GO" id="GO:0034599">
    <property type="term" value="P:cellular response to oxidative stress"/>
    <property type="evidence" value="ECO:0007669"/>
    <property type="project" value="TreeGrafter"/>
</dbReference>
<dbReference type="InterPro" id="IPR000866">
    <property type="entry name" value="AhpC/TSA"/>
</dbReference>
<dbReference type="EC" id="1.11.1.24" evidence="2"/>
<dbReference type="Proteomes" id="UP000199604">
    <property type="component" value="Unassembled WGS sequence"/>
</dbReference>
<keyword evidence="5" id="KW-0560">Oxidoreductase</keyword>
<reference evidence="15" key="1">
    <citation type="submission" date="2016-10" db="EMBL/GenBank/DDBJ databases">
        <authorList>
            <person name="Varghese N."/>
            <person name="Submissions S."/>
        </authorList>
    </citation>
    <scope>NUCLEOTIDE SEQUENCE [LARGE SCALE GENOMIC DNA]</scope>
    <source>
        <strain evidence="15">DSM 21789</strain>
    </source>
</reference>
<name>A0A1I0ZKZ9_9FLAO</name>
<evidence type="ECO:0000313" key="15">
    <source>
        <dbReference type="Proteomes" id="UP000199604"/>
    </source>
</evidence>
<comment type="function">
    <text evidence="1">Thiol-specific peroxidase that catalyzes the reduction of hydrogen peroxide and organic hydroperoxides to water and alcohols, respectively. Plays a role in cell protection against oxidative stress by detoxifying peroxides and as sensor of hydrogen peroxide-mediated signaling events.</text>
</comment>
<evidence type="ECO:0000256" key="10">
    <source>
        <dbReference type="ARBA" id="ARBA00042639"/>
    </source>
</evidence>
<dbReference type="PROSITE" id="PS51352">
    <property type="entry name" value="THIOREDOXIN_2"/>
    <property type="match status" value="1"/>
</dbReference>
<evidence type="ECO:0000256" key="12">
    <source>
        <dbReference type="SAM" id="SignalP"/>
    </source>
</evidence>
<sequence>MKNLIYIISLFLGLFANAQTNLPKLATEISPLLIGEKIPSITLQSIDGKNINFDDITKSKKTILAIYRGGWCPYCNLHLSALGEVEEKLIEMGYQIVAISPDSPESLRETITKDKLNYTLLSDSKGDFIKALGISYGVPNGLKKKIKTAIHGVKNDFLPVPSLFIIDEKSEIEFEYISPDYKTRISNELLLAVAAVLKK</sequence>
<dbReference type="AlphaFoldDB" id="A0A1I0ZKZ9"/>
<evidence type="ECO:0000256" key="2">
    <source>
        <dbReference type="ARBA" id="ARBA00013017"/>
    </source>
</evidence>
<evidence type="ECO:0000256" key="9">
    <source>
        <dbReference type="ARBA" id="ARBA00038489"/>
    </source>
</evidence>
<evidence type="ECO:0000259" key="13">
    <source>
        <dbReference type="PROSITE" id="PS51352"/>
    </source>
</evidence>
<dbReference type="Gene3D" id="3.40.30.10">
    <property type="entry name" value="Glutaredoxin"/>
    <property type="match status" value="1"/>
</dbReference>
<keyword evidence="12" id="KW-0732">Signal</keyword>
<comment type="similarity">
    <text evidence="9">Belongs to the peroxiredoxin family. BCP/PrxQ subfamily.</text>
</comment>